<keyword evidence="4" id="KW-1185">Reference proteome</keyword>
<dbReference type="Proteomes" id="UP001595962">
    <property type="component" value="Unassembled WGS sequence"/>
</dbReference>
<proteinExistence type="predicted"/>
<evidence type="ECO:0000313" key="4">
    <source>
        <dbReference type="Proteomes" id="UP001595962"/>
    </source>
</evidence>
<keyword evidence="1" id="KW-0732">Signal</keyword>
<evidence type="ECO:0000313" key="3">
    <source>
        <dbReference type="EMBL" id="MFC4654584.1"/>
    </source>
</evidence>
<sequence length="141" mass="15956">MKTYLLALLFAVSLFSGTSQAEQKQALGPWDVHYIAFDSTLLDPAIAKNYGIERSSFNALLNISVLRSNDQQAQQVELSGKVRDLMGKTTELSFKQVTEGDAIYYLAQLPVRNEQHLTFIIDIRQGTTQQQLQFSQTFYTE</sequence>
<evidence type="ECO:0000259" key="2">
    <source>
        <dbReference type="Pfam" id="PF14467"/>
    </source>
</evidence>
<name>A0ABV9JK16_9GAMM</name>
<gene>
    <name evidence="3" type="ORF">ACFO3I_06075</name>
</gene>
<dbReference type="EMBL" id="JBHSGB010000006">
    <property type="protein sequence ID" value="MFC4654584.1"/>
    <property type="molecule type" value="Genomic_DNA"/>
</dbReference>
<feature type="domain" description="DUF4426" evidence="2">
    <location>
        <begin position="25"/>
        <end position="141"/>
    </location>
</feature>
<evidence type="ECO:0000256" key="1">
    <source>
        <dbReference type="SAM" id="SignalP"/>
    </source>
</evidence>
<dbReference type="InterPro" id="IPR025218">
    <property type="entry name" value="DUF4426"/>
</dbReference>
<dbReference type="Gene3D" id="2.60.40.3340">
    <property type="entry name" value="Domain of unknown function DUF4426"/>
    <property type="match status" value="1"/>
</dbReference>
<comment type="caution">
    <text evidence="3">The sequence shown here is derived from an EMBL/GenBank/DDBJ whole genome shotgun (WGS) entry which is preliminary data.</text>
</comment>
<reference evidence="4" key="1">
    <citation type="journal article" date="2019" name="Int. J. Syst. Evol. Microbiol.">
        <title>The Global Catalogue of Microorganisms (GCM) 10K type strain sequencing project: providing services to taxonomists for standard genome sequencing and annotation.</title>
        <authorList>
            <consortium name="The Broad Institute Genomics Platform"/>
            <consortium name="The Broad Institute Genome Sequencing Center for Infectious Disease"/>
            <person name="Wu L."/>
            <person name="Ma J."/>
        </authorList>
    </citation>
    <scope>NUCLEOTIDE SEQUENCE [LARGE SCALE GENOMIC DNA]</scope>
    <source>
        <strain evidence="4">DT28</strain>
    </source>
</reference>
<dbReference type="RefSeq" id="WP_377332575.1">
    <property type="nucleotide sequence ID" value="NZ_JBHSGB010000006.1"/>
</dbReference>
<dbReference type="Pfam" id="PF14467">
    <property type="entry name" value="DUF4426"/>
    <property type="match status" value="1"/>
</dbReference>
<feature type="signal peptide" evidence="1">
    <location>
        <begin position="1"/>
        <end position="21"/>
    </location>
</feature>
<accession>A0ABV9JK16</accession>
<protein>
    <submittedName>
        <fullName evidence="3">DUF4426 domain-containing protein</fullName>
    </submittedName>
</protein>
<organism evidence="3 4">
    <name type="scientific">Rheinheimera marina</name>
    <dbReference type="NCBI Taxonomy" id="1774958"/>
    <lineage>
        <taxon>Bacteria</taxon>
        <taxon>Pseudomonadati</taxon>
        <taxon>Pseudomonadota</taxon>
        <taxon>Gammaproteobacteria</taxon>
        <taxon>Chromatiales</taxon>
        <taxon>Chromatiaceae</taxon>
        <taxon>Rheinheimera</taxon>
    </lineage>
</organism>
<feature type="chain" id="PRO_5045652988" evidence="1">
    <location>
        <begin position="22"/>
        <end position="141"/>
    </location>
</feature>